<dbReference type="Proteomes" id="UP000189777">
    <property type="component" value="Unassembled WGS sequence"/>
</dbReference>
<evidence type="ECO:0000313" key="4">
    <source>
        <dbReference type="Proteomes" id="UP000189777"/>
    </source>
</evidence>
<accession>A0A1T5J496</accession>
<dbReference type="PANTHER" id="PTHR43664">
    <property type="entry name" value="MONOAMINE OXIDASE-RELATED"/>
    <property type="match status" value="1"/>
</dbReference>
<sequence>MRDEVQRGLYYDELEPDVRYVHRPGRTMTEADDVLFTSVTMNPQGLHLDAAWAATQPFGKPLVNSMLTLATLVGLSVAHLTRGTLVANLGFTEVAFPHPMFHGDTLYGETTVVDRRLSRSRPGTGVVTAEHVGRNQDGDVVARAVRTMLMWTREGHEEHEHQRESSHGGGVL</sequence>
<name>A0A1T5J496_9MICO</name>
<dbReference type="RefSeq" id="WP_079572059.1">
    <property type="nucleotide sequence ID" value="NZ_FUZQ01000002.1"/>
</dbReference>
<dbReference type="AlphaFoldDB" id="A0A1T5J496"/>
<reference evidence="3 4" key="1">
    <citation type="submission" date="2017-02" db="EMBL/GenBank/DDBJ databases">
        <authorList>
            <person name="Peterson S.W."/>
        </authorList>
    </citation>
    <scope>NUCLEOTIDE SEQUENCE [LARGE SCALE GENOMIC DNA]</scope>
    <source>
        <strain evidence="3 4">DSM 21481</strain>
    </source>
</reference>
<feature type="domain" description="MaoC-like" evidence="2">
    <location>
        <begin position="16"/>
        <end position="131"/>
    </location>
</feature>
<dbReference type="STRING" id="526729.SAMN04324258_1018"/>
<dbReference type="OrthoDB" id="9796589at2"/>
<dbReference type="InterPro" id="IPR052342">
    <property type="entry name" value="MCH/BMMD"/>
</dbReference>
<dbReference type="Pfam" id="PF01575">
    <property type="entry name" value="MaoC_dehydratas"/>
    <property type="match status" value="1"/>
</dbReference>
<dbReference type="Gene3D" id="3.10.129.10">
    <property type="entry name" value="Hotdog Thioesterase"/>
    <property type="match status" value="1"/>
</dbReference>
<keyword evidence="4" id="KW-1185">Reference proteome</keyword>
<dbReference type="EMBL" id="FUZQ01000002">
    <property type="protein sequence ID" value="SKC46230.1"/>
    <property type="molecule type" value="Genomic_DNA"/>
</dbReference>
<comment type="similarity">
    <text evidence="1">Belongs to the enoyl-CoA hydratase/isomerase family.</text>
</comment>
<dbReference type="CDD" id="cd03451">
    <property type="entry name" value="FkbR2"/>
    <property type="match status" value="1"/>
</dbReference>
<organism evidence="3 4">
    <name type="scientific">Krasilnikoviella flava</name>
    <dbReference type="NCBI Taxonomy" id="526729"/>
    <lineage>
        <taxon>Bacteria</taxon>
        <taxon>Bacillati</taxon>
        <taxon>Actinomycetota</taxon>
        <taxon>Actinomycetes</taxon>
        <taxon>Micrococcales</taxon>
        <taxon>Promicromonosporaceae</taxon>
        <taxon>Krasilnikoviella</taxon>
    </lineage>
</organism>
<dbReference type="PANTHER" id="PTHR43664:SF1">
    <property type="entry name" value="BETA-METHYLMALYL-COA DEHYDRATASE"/>
    <property type="match status" value="1"/>
</dbReference>
<dbReference type="SUPFAM" id="SSF54637">
    <property type="entry name" value="Thioesterase/thiol ester dehydrase-isomerase"/>
    <property type="match status" value="1"/>
</dbReference>
<evidence type="ECO:0000256" key="1">
    <source>
        <dbReference type="ARBA" id="ARBA00005254"/>
    </source>
</evidence>
<evidence type="ECO:0000259" key="2">
    <source>
        <dbReference type="Pfam" id="PF01575"/>
    </source>
</evidence>
<evidence type="ECO:0000313" key="3">
    <source>
        <dbReference type="EMBL" id="SKC46230.1"/>
    </source>
</evidence>
<proteinExistence type="inferred from homology"/>
<gene>
    <name evidence="3" type="ORF">SAMN04324258_1018</name>
</gene>
<protein>
    <submittedName>
        <fullName evidence="3">Acyl dehydratase</fullName>
    </submittedName>
</protein>
<dbReference type="InterPro" id="IPR002539">
    <property type="entry name" value="MaoC-like_dom"/>
</dbReference>
<dbReference type="InterPro" id="IPR029069">
    <property type="entry name" value="HotDog_dom_sf"/>
</dbReference>